<dbReference type="KEGG" id="ckw:CKALI_00675"/>
<proteinExistence type="predicted"/>
<evidence type="ECO:0000313" key="2">
    <source>
        <dbReference type="EMBL" id="QGU01036.1"/>
    </source>
</evidence>
<accession>A0A6B8VQI5</accession>
<protein>
    <submittedName>
        <fullName evidence="2">Uncharacterized protein</fullName>
    </submittedName>
</protein>
<sequence length="188" mass="21274">MDIKDIIDFLGAISAVLGAGFAFAALLVSRQANGISREAKRIANDQVEEEKEQNLRAMAASIQAWYATSAKRDESREWAVIIRNEGPMSGVLYDLDFRVISGMKNNSPIVKILKIKRLPPGSYFAKSVDGDLSPHGFEWPLWLSDEVRFAPITSSDKYFIEKFSFKDHLMTKWEWDHENGLRKVSSSM</sequence>
<name>A0A6B8VQI5_9CORY</name>
<keyword evidence="1" id="KW-1133">Transmembrane helix</keyword>
<evidence type="ECO:0000256" key="1">
    <source>
        <dbReference type="SAM" id="Phobius"/>
    </source>
</evidence>
<reference evidence="3" key="1">
    <citation type="submission" date="2019-11" db="EMBL/GenBank/DDBJ databases">
        <title>Complete genome sequence of Corynebacterium kalinowskii 1959, a novel Corynebacterium species isolated from soil of a small paddock in Vilsendorf, Germany.</title>
        <authorList>
            <person name="Schaffert L."/>
            <person name="Ruwe M."/>
            <person name="Milse J."/>
            <person name="Hanuschka K."/>
            <person name="Ortseifen V."/>
            <person name="Droste J."/>
            <person name="Brandt D."/>
            <person name="Schlueter L."/>
            <person name="Kutter Y."/>
            <person name="Vinke S."/>
            <person name="Viehoefer P."/>
            <person name="Jacob L."/>
            <person name="Luebke N.-C."/>
            <person name="Schulte-Berndt E."/>
            <person name="Hain C."/>
            <person name="Linder M."/>
            <person name="Schmidt P."/>
            <person name="Wollenschlaeger L."/>
            <person name="Luttermann T."/>
            <person name="Thieme E."/>
            <person name="Hassa J."/>
            <person name="Haak M."/>
            <person name="Wittchen M."/>
            <person name="Mentz A."/>
            <person name="Persicke M."/>
            <person name="Busche T."/>
            <person name="Ruckert C."/>
        </authorList>
    </citation>
    <scope>NUCLEOTIDE SEQUENCE [LARGE SCALE GENOMIC DNA]</scope>
    <source>
        <strain evidence="3">1959</strain>
    </source>
</reference>
<keyword evidence="1" id="KW-0472">Membrane</keyword>
<dbReference type="RefSeq" id="WP_156191475.1">
    <property type="nucleotide sequence ID" value="NZ_CP046452.1"/>
</dbReference>
<gene>
    <name evidence="2" type="ORF">CKALI_00675</name>
</gene>
<dbReference type="EMBL" id="CP046452">
    <property type="protein sequence ID" value="QGU01036.1"/>
    <property type="molecule type" value="Genomic_DNA"/>
</dbReference>
<organism evidence="2 3">
    <name type="scientific">Corynebacterium kalinowskii</name>
    <dbReference type="NCBI Taxonomy" id="2675216"/>
    <lineage>
        <taxon>Bacteria</taxon>
        <taxon>Bacillati</taxon>
        <taxon>Actinomycetota</taxon>
        <taxon>Actinomycetes</taxon>
        <taxon>Mycobacteriales</taxon>
        <taxon>Corynebacteriaceae</taxon>
        <taxon>Corynebacterium</taxon>
    </lineage>
</organism>
<keyword evidence="3" id="KW-1185">Reference proteome</keyword>
<feature type="transmembrane region" description="Helical" evidence="1">
    <location>
        <begin position="6"/>
        <end position="28"/>
    </location>
</feature>
<dbReference type="AlphaFoldDB" id="A0A6B8VQI5"/>
<dbReference type="Proteomes" id="UP000427071">
    <property type="component" value="Chromosome"/>
</dbReference>
<evidence type="ECO:0000313" key="3">
    <source>
        <dbReference type="Proteomes" id="UP000427071"/>
    </source>
</evidence>
<keyword evidence="1" id="KW-0812">Transmembrane</keyword>